<feature type="compositionally biased region" description="Basic and acidic residues" evidence="1">
    <location>
        <begin position="10"/>
        <end position="19"/>
    </location>
</feature>
<dbReference type="EMBL" id="JAULUE010002054">
    <property type="protein sequence ID" value="KAK5894302.1"/>
    <property type="molecule type" value="Genomic_DNA"/>
</dbReference>
<dbReference type="AlphaFoldDB" id="A0AAN8BZH2"/>
<evidence type="ECO:0000313" key="3">
    <source>
        <dbReference type="Proteomes" id="UP001335648"/>
    </source>
</evidence>
<evidence type="ECO:0000313" key="2">
    <source>
        <dbReference type="EMBL" id="KAK5894302.1"/>
    </source>
</evidence>
<proteinExistence type="predicted"/>
<gene>
    <name evidence="2" type="ORF">CesoFtcFv8_011008</name>
</gene>
<feature type="region of interest" description="Disordered" evidence="1">
    <location>
        <begin position="1"/>
        <end position="23"/>
    </location>
</feature>
<keyword evidence="3" id="KW-1185">Reference proteome</keyword>
<name>A0AAN8BZH2_9TELE</name>
<sequence>MTTIQLEKGTPLEEHRSVDEAQGMSNEVDMVILQAGHPMTSEDPQFLKAPTILKESEVVFDALRMFGFLQA</sequence>
<organism evidence="2 3">
    <name type="scientific">Champsocephalus esox</name>
    <name type="common">pike icefish</name>
    <dbReference type="NCBI Taxonomy" id="159716"/>
    <lineage>
        <taxon>Eukaryota</taxon>
        <taxon>Metazoa</taxon>
        <taxon>Chordata</taxon>
        <taxon>Craniata</taxon>
        <taxon>Vertebrata</taxon>
        <taxon>Euteleostomi</taxon>
        <taxon>Actinopterygii</taxon>
        <taxon>Neopterygii</taxon>
        <taxon>Teleostei</taxon>
        <taxon>Neoteleostei</taxon>
        <taxon>Acanthomorphata</taxon>
        <taxon>Eupercaria</taxon>
        <taxon>Perciformes</taxon>
        <taxon>Notothenioidei</taxon>
        <taxon>Channichthyidae</taxon>
        <taxon>Champsocephalus</taxon>
    </lineage>
</organism>
<protein>
    <submittedName>
        <fullName evidence="2">Uncharacterized protein</fullName>
    </submittedName>
</protein>
<evidence type="ECO:0000256" key="1">
    <source>
        <dbReference type="SAM" id="MobiDB-lite"/>
    </source>
</evidence>
<comment type="caution">
    <text evidence="2">The sequence shown here is derived from an EMBL/GenBank/DDBJ whole genome shotgun (WGS) entry which is preliminary data.</text>
</comment>
<dbReference type="Proteomes" id="UP001335648">
    <property type="component" value="Unassembled WGS sequence"/>
</dbReference>
<reference evidence="2 3" key="1">
    <citation type="journal article" date="2023" name="Mol. Biol. Evol.">
        <title>Genomics of Secondarily Temperate Adaptation in the Only Non-Antarctic Icefish.</title>
        <authorList>
            <person name="Rivera-Colon A.G."/>
            <person name="Rayamajhi N."/>
            <person name="Minhas B.F."/>
            <person name="Madrigal G."/>
            <person name="Bilyk K.T."/>
            <person name="Yoon V."/>
            <person name="Hune M."/>
            <person name="Gregory S."/>
            <person name="Cheng C.H.C."/>
            <person name="Catchen J.M."/>
        </authorList>
    </citation>
    <scope>NUCLEOTIDE SEQUENCE [LARGE SCALE GENOMIC DNA]</scope>
    <source>
        <strain evidence="2">JC2023a</strain>
    </source>
</reference>
<accession>A0AAN8BZH2</accession>